<dbReference type="InterPro" id="IPR001965">
    <property type="entry name" value="Znf_PHD"/>
</dbReference>
<evidence type="ECO:0000313" key="9">
    <source>
        <dbReference type="EMBL" id="KAK3306815.1"/>
    </source>
</evidence>
<dbReference type="EMBL" id="JAUDZG010000003">
    <property type="protein sequence ID" value="KAK3306815.1"/>
    <property type="molecule type" value="Genomic_DNA"/>
</dbReference>
<feature type="region of interest" description="Disordered" evidence="7">
    <location>
        <begin position="123"/>
        <end position="145"/>
    </location>
</feature>
<organism evidence="9 10">
    <name type="scientific">Chaetomium strumarium</name>
    <dbReference type="NCBI Taxonomy" id="1170767"/>
    <lineage>
        <taxon>Eukaryota</taxon>
        <taxon>Fungi</taxon>
        <taxon>Dikarya</taxon>
        <taxon>Ascomycota</taxon>
        <taxon>Pezizomycotina</taxon>
        <taxon>Sordariomycetes</taxon>
        <taxon>Sordariomycetidae</taxon>
        <taxon>Sordariales</taxon>
        <taxon>Chaetomiaceae</taxon>
        <taxon>Chaetomium</taxon>
    </lineage>
</organism>
<dbReference type="GO" id="GO:0003677">
    <property type="term" value="F:DNA binding"/>
    <property type="evidence" value="ECO:0007669"/>
    <property type="project" value="TreeGrafter"/>
</dbReference>
<name>A0AAJ0M2N2_9PEZI</name>
<sequence length="608" mass="64836">MADVEATGDAKIGPPPDDVPNKPQQDSAPAPGPGSETASTPARPSFPPPRAPYIPQFTAATQMILQRLKGEQSSLSAALAQASRSASVSPAIASPTYEDVKRRLVMGMNTSTQITTQMTMQMPTPAPARSAPSTFPQSATAPPKPVYSTAGMSAIRKVTAGLTASSRPTLAKAVTVKTASSSETKITKLKTSAGPRGPVAKRRRTKTQDDDDDNVSRIYSVSSITSPEPTPPESTSTTSSTTTTTITASTTTPPVPLTMTKSGRQVLKPAAYNPAAMDAASKKARAHHHHHHHHHNHNNNNHHHAHYSKRTAEQTALCKKCSRMHSPASNQMVFCDGCNDGWHQLCHEPWIADEVVKDQTKGWFCAGCVAKRERHAAKRQKLDHQHQHQHQHGQGQGQGQGQGRSSSSSSSSKDRDGGRESWAGRPPQQKRAYLLTLSQQELVGLLMKCLELHPELPIFPSTTTLPASDQHHGTPRSLFGGATTTEGLFPRADFVRKVVNGGSKSAASGKGARSAAAAGGGGAAGNGGGGGAKGSQKEDSQERVNAGEDDEFDPLAALWPKPGMGLYIRLPPDTEDDARLKDDDDYEAFSVIVYDDRGRKVEENGMKV</sequence>
<dbReference type="Gene3D" id="3.30.40.10">
    <property type="entry name" value="Zinc/RING finger domain, C3HC4 (zinc finger)"/>
    <property type="match status" value="1"/>
</dbReference>
<dbReference type="PANTHER" id="PTHR12628:SF10">
    <property type="entry name" value="HOMEOBOX DOMAIN-CONTAINING PROTEIN"/>
    <property type="match status" value="1"/>
</dbReference>
<dbReference type="CDD" id="cd15502">
    <property type="entry name" value="PHD_Phf1p_Phf2p_like"/>
    <property type="match status" value="1"/>
</dbReference>
<dbReference type="Proteomes" id="UP001273166">
    <property type="component" value="Unassembled WGS sequence"/>
</dbReference>
<dbReference type="PANTHER" id="PTHR12628">
    <property type="entry name" value="POLYCOMB-LIKE TRANSCRIPTION FACTOR"/>
    <property type="match status" value="1"/>
</dbReference>
<dbReference type="GO" id="GO:0045814">
    <property type="term" value="P:negative regulation of gene expression, epigenetic"/>
    <property type="evidence" value="ECO:0007669"/>
    <property type="project" value="TreeGrafter"/>
</dbReference>
<keyword evidence="4" id="KW-0862">Zinc</keyword>
<evidence type="ECO:0000256" key="2">
    <source>
        <dbReference type="ARBA" id="ARBA00022723"/>
    </source>
</evidence>
<keyword evidence="10" id="KW-1185">Reference proteome</keyword>
<protein>
    <recommendedName>
        <fullName evidence="8">PHD-type domain-containing protein</fullName>
    </recommendedName>
</protein>
<feature type="compositionally biased region" description="Low complexity" evidence="7">
    <location>
        <begin position="220"/>
        <end position="252"/>
    </location>
</feature>
<feature type="compositionally biased region" description="Gly residues" evidence="7">
    <location>
        <begin position="518"/>
        <end position="533"/>
    </location>
</feature>
<feature type="region of interest" description="Disordered" evidence="7">
    <location>
        <begin position="502"/>
        <end position="564"/>
    </location>
</feature>
<dbReference type="GeneID" id="87886226"/>
<dbReference type="GO" id="GO:0005634">
    <property type="term" value="C:nucleus"/>
    <property type="evidence" value="ECO:0007669"/>
    <property type="project" value="UniProtKB-SubCell"/>
</dbReference>
<feature type="compositionally biased region" description="Basic residues" evidence="7">
    <location>
        <begin position="282"/>
        <end position="309"/>
    </location>
</feature>
<comment type="subcellular location">
    <subcellularLocation>
        <location evidence="1">Nucleus</location>
    </subcellularLocation>
</comment>
<evidence type="ECO:0000256" key="3">
    <source>
        <dbReference type="ARBA" id="ARBA00022771"/>
    </source>
</evidence>
<feature type="region of interest" description="Disordered" evidence="7">
    <location>
        <begin position="178"/>
        <end position="260"/>
    </location>
</feature>
<reference evidence="9" key="1">
    <citation type="journal article" date="2023" name="Mol. Phylogenet. Evol.">
        <title>Genome-scale phylogeny and comparative genomics of the fungal order Sordariales.</title>
        <authorList>
            <person name="Hensen N."/>
            <person name="Bonometti L."/>
            <person name="Westerberg I."/>
            <person name="Brannstrom I.O."/>
            <person name="Guillou S."/>
            <person name="Cros-Aarteil S."/>
            <person name="Calhoun S."/>
            <person name="Haridas S."/>
            <person name="Kuo A."/>
            <person name="Mondo S."/>
            <person name="Pangilinan J."/>
            <person name="Riley R."/>
            <person name="LaButti K."/>
            <person name="Andreopoulos B."/>
            <person name="Lipzen A."/>
            <person name="Chen C."/>
            <person name="Yan M."/>
            <person name="Daum C."/>
            <person name="Ng V."/>
            <person name="Clum A."/>
            <person name="Steindorff A."/>
            <person name="Ohm R.A."/>
            <person name="Martin F."/>
            <person name="Silar P."/>
            <person name="Natvig D.O."/>
            <person name="Lalanne C."/>
            <person name="Gautier V."/>
            <person name="Ament-Velasquez S.L."/>
            <person name="Kruys A."/>
            <person name="Hutchinson M.I."/>
            <person name="Powell A.J."/>
            <person name="Barry K."/>
            <person name="Miller A.N."/>
            <person name="Grigoriev I.V."/>
            <person name="Debuchy R."/>
            <person name="Gladieux P."/>
            <person name="Hiltunen Thoren M."/>
            <person name="Johannesson H."/>
        </authorList>
    </citation>
    <scope>NUCLEOTIDE SEQUENCE</scope>
    <source>
        <strain evidence="9">CBS 333.67</strain>
    </source>
</reference>
<feature type="domain" description="PHD-type" evidence="8">
    <location>
        <begin position="315"/>
        <end position="371"/>
    </location>
</feature>
<dbReference type="InterPro" id="IPR019787">
    <property type="entry name" value="Znf_PHD-finger"/>
</dbReference>
<proteinExistence type="predicted"/>
<feature type="compositionally biased region" description="Basic and acidic residues" evidence="7">
    <location>
        <begin position="535"/>
        <end position="546"/>
    </location>
</feature>
<dbReference type="InterPro" id="IPR013083">
    <property type="entry name" value="Znf_RING/FYVE/PHD"/>
</dbReference>
<evidence type="ECO:0000256" key="4">
    <source>
        <dbReference type="ARBA" id="ARBA00022833"/>
    </source>
</evidence>
<evidence type="ECO:0000256" key="7">
    <source>
        <dbReference type="SAM" id="MobiDB-lite"/>
    </source>
</evidence>
<dbReference type="PROSITE" id="PS50016">
    <property type="entry name" value="ZF_PHD_2"/>
    <property type="match status" value="1"/>
</dbReference>
<gene>
    <name evidence="9" type="ORF">B0T15DRAFT_501425</name>
</gene>
<comment type="caution">
    <text evidence="9">The sequence shown here is derived from an EMBL/GenBank/DDBJ whole genome shotgun (WGS) entry which is preliminary data.</text>
</comment>
<keyword evidence="2" id="KW-0479">Metal-binding</keyword>
<evidence type="ECO:0000313" key="10">
    <source>
        <dbReference type="Proteomes" id="UP001273166"/>
    </source>
</evidence>
<dbReference type="SUPFAM" id="SSF57903">
    <property type="entry name" value="FYVE/PHD zinc finger"/>
    <property type="match status" value="1"/>
</dbReference>
<dbReference type="InterPro" id="IPR011011">
    <property type="entry name" value="Znf_FYVE_PHD"/>
</dbReference>
<evidence type="ECO:0000256" key="1">
    <source>
        <dbReference type="ARBA" id="ARBA00004123"/>
    </source>
</evidence>
<dbReference type="GO" id="GO:0003682">
    <property type="term" value="F:chromatin binding"/>
    <property type="evidence" value="ECO:0007669"/>
    <property type="project" value="TreeGrafter"/>
</dbReference>
<keyword evidence="5" id="KW-0539">Nucleus</keyword>
<feature type="compositionally biased region" description="Low complexity" evidence="7">
    <location>
        <begin position="502"/>
        <end position="517"/>
    </location>
</feature>
<dbReference type="AlphaFoldDB" id="A0AAJ0M2N2"/>
<dbReference type="RefSeq" id="XP_062722595.1">
    <property type="nucleotide sequence ID" value="XM_062867397.1"/>
</dbReference>
<dbReference type="GO" id="GO:0008270">
    <property type="term" value="F:zinc ion binding"/>
    <property type="evidence" value="ECO:0007669"/>
    <property type="project" value="UniProtKB-KW"/>
</dbReference>
<keyword evidence="3 6" id="KW-0863">Zinc-finger</keyword>
<evidence type="ECO:0000259" key="8">
    <source>
        <dbReference type="PROSITE" id="PS50016"/>
    </source>
</evidence>
<reference evidence="9" key="2">
    <citation type="submission" date="2023-06" db="EMBL/GenBank/DDBJ databases">
        <authorList>
            <consortium name="Lawrence Berkeley National Laboratory"/>
            <person name="Mondo S.J."/>
            <person name="Hensen N."/>
            <person name="Bonometti L."/>
            <person name="Westerberg I."/>
            <person name="Brannstrom I.O."/>
            <person name="Guillou S."/>
            <person name="Cros-Aarteil S."/>
            <person name="Calhoun S."/>
            <person name="Haridas S."/>
            <person name="Kuo A."/>
            <person name="Pangilinan J."/>
            <person name="Riley R."/>
            <person name="Labutti K."/>
            <person name="Andreopoulos B."/>
            <person name="Lipzen A."/>
            <person name="Chen C."/>
            <person name="Yanf M."/>
            <person name="Daum C."/>
            <person name="Ng V."/>
            <person name="Clum A."/>
            <person name="Steindorff A."/>
            <person name="Ohm R."/>
            <person name="Martin F."/>
            <person name="Silar P."/>
            <person name="Natvig D."/>
            <person name="Lalanne C."/>
            <person name="Gautier V."/>
            <person name="Ament-Velasquez S.L."/>
            <person name="Kruys A."/>
            <person name="Hutchinson M.I."/>
            <person name="Powell A.J."/>
            <person name="Barry K."/>
            <person name="Miller A.N."/>
            <person name="Grigoriev I.V."/>
            <person name="Debuchy R."/>
            <person name="Gladieux P."/>
            <person name="Thoren M.H."/>
            <person name="Johannesson H."/>
        </authorList>
    </citation>
    <scope>NUCLEOTIDE SEQUENCE</scope>
    <source>
        <strain evidence="9">CBS 333.67</strain>
    </source>
</reference>
<accession>A0AAJ0M2N2</accession>
<feature type="compositionally biased region" description="Low complexity" evidence="7">
    <location>
        <begin position="123"/>
        <end position="136"/>
    </location>
</feature>
<dbReference type="Pfam" id="PF00628">
    <property type="entry name" value="PHD"/>
    <property type="match status" value="1"/>
</dbReference>
<evidence type="ECO:0000256" key="5">
    <source>
        <dbReference type="ARBA" id="ARBA00023242"/>
    </source>
</evidence>
<evidence type="ECO:0000256" key="6">
    <source>
        <dbReference type="PROSITE-ProRule" id="PRU00146"/>
    </source>
</evidence>
<dbReference type="SMART" id="SM00249">
    <property type="entry name" value="PHD"/>
    <property type="match status" value="1"/>
</dbReference>
<feature type="region of interest" description="Disordered" evidence="7">
    <location>
        <begin position="376"/>
        <end position="427"/>
    </location>
</feature>
<feature type="region of interest" description="Disordered" evidence="7">
    <location>
        <begin position="1"/>
        <end position="53"/>
    </location>
</feature>
<feature type="region of interest" description="Disordered" evidence="7">
    <location>
        <begin position="275"/>
        <end position="310"/>
    </location>
</feature>